<sequence>ISAPMSAVPNNLSQCEFCHKTLTIPHDANSTLAGLYYLLKCGHVLCDGCRIGHAAAANGKVWCRVCRRLYECLVPPSKQTPAPESSPCVSYKRAASTPVRCAEHAALTRLMRCSCGKVICIKCTKSSHARHFPYKDLFEIEERLRSEKEQIPMLRQFLTAEEAETTRQLSEIQAKIDEANTEIASKCTVIIAQAISRCLDLMAQTEKVGLIRQEVVKDRMKMIRRKQGVIKNALEMEVKSSSDYTFRYVVQKKALEVLEEWRIEEAKRSGKVAESPPAPLLDV</sequence>
<evidence type="ECO:0000256" key="3">
    <source>
        <dbReference type="PROSITE-ProRule" id="PRU00175"/>
    </source>
</evidence>
<keyword evidence="2" id="KW-0862">Zinc</keyword>
<evidence type="ECO:0000256" key="2">
    <source>
        <dbReference type="ARBA" id="ARBA00022833"/>
    </source>
</evidence>
<organism evidence="5 6">
    <name type="scientific">Pristionchus fissidentatus</name>
    <dbReference type="NCBI Taxonomy" id="1538716"/>
    <lineage>
        <taxon>Eukaryota</taxon>
        <taxon>Metazoa</taxon>
        <taxon>Ecdysozoa</taxon>
        <taxon>Nematoda</taxon>
        <taxon>Chromadorea</taxon>
        <taxon>Rhabditida</taxon>
        <taxon>Rhabditina</taxon>
        <taxon>Diplogasteromorpha</taxon>
        <taxon>Diplogasteroidea</taxon>
        <taxon>Neodiplogasteridae</taxon>
        <taxon>Pristionchus</taxon>
    </lineage>
</organism>
<gene>
    <name evidence="5" type="ORF">PFISCL1PPCAC_21490</name>
</gene>
<accession>A0AAV5WIQ1</accession>
<evidence type="ECO:0000256" key="1">
    <source>
        <dbReference type="ARBA" id="ARBA00022771"/>
    </source>
</evidence>
<evidence type="ECO:0000259" key="4">
    <source>
        <dbReference type="PROSITE" id="PS50089"/>
    </source>
</evidence>
<evidence type="ECO:0000313" key="6">
    <source>
        <dbReference type="Proteomes" id="UP001432322"/>
    </source>
</evidence>
<dbReference type="Proteomes" id="UP001432322">
    <property type="component" value="Unassembled WGS sequence"/>
</dbReference>
<name>A0AAV5WIQ1_9BILA</name>
<evidence type="ECO:0000313" key="5">
    <source>
        <dbReference type="EMBL" id="GMT30193.1"/>
    </source>
</evidence>
<dbReference type="InterPro" id="IPR001841">
    <property type="entry name" value="Znf_RING"/>
</dbReference>
<keyword evidence="1 3" id="KW-0863">Zinc-finger</keyword>
<feature type="domain" description="RING-type" evidence="4">
    <location>
        <begin position="15"/>
        <end position="67"/>
    </location>
</feature>
<dbReference type="EMBL" id="BTSY01000005">
    <property type="protein sequence ID" value="GMT30193.1"/>
    <property type="molecule type" value="Genomic_DNA"/>
</dbReference>
<comment type="caution">
    <text evidence="5">The sequence shown here is derived from an EMBL/GenBank/DDBJ whole genome shotgun (WGS) entry which is preliminary data.</text>
</comment>
<keyword evidence="6" id="KW-1185">Reference proteome</keyword>
<reference evidence="5" key="1">
    <citation type="submission" date="2023-10" db="EMBL/GenBank/DDBJ databases">
        <title>Genome assembly of Pristionchus species.</title>
        <authorList>
            <person name="Yoshida K."/>
            <person name="Sommer R.J."/>
        </authorList>
    </citation>
    <scope>NUCLEOTIDE SEQUENCE</scope>
    <source>
        <strain evidence="5">RS5133</strain>
    </source>
</reference>
<dbReference type="GO" id="GO:0008270">
    <property type="term" value="F:zinc ion binding"/>
    <property type="evidence" value="ECO:0007669"/>
    <property type="project" value="UniProtKB-KW"/>
</dbReference>
<protein>
    <recommendedName>
        <fullName evidence="4">RING-type domain-containing protein</fullName>
    </recommendedName>
</protein>
<dbReference type="AlphaFoldDB" id="A0AAV5WIQ1"/>
<proteinExistence type="predicted"/>
<dbReference type="PROSITE" id="PS50089">
    <property type="entry name" value="ZF_RING_2"/>
    <property type="match status" value="1"/>
</dbReference>
<keyword evidence="1 3" id="KW-0479">Metal-binding</keyword>
<feature type="non-terminal residue" evidence="5">
    <location>
        <position position="1"/>
    </location>
</feature>
<feature type="non-terminal residue" evidence="5">
    <location>
        <position position="283"/>
    </location>
</feature>